<evidence type="ECO:0000256" key="5">
    <source>
        <dbReference type="ARBA" id="ARBA00023002"/>
    </source>
</evidence>
<dbReference type="GO" id="GO:0050660">
    <property type="term" value="F:flavin adenine dinucleotide binding"/>
    <property type="evidence" value="ECO:0007669"/>
    <property type="project" value="InterPro"/>
</dbReference>
<dbReference type="InterPro" id="IPR037069">
    <property type="entry name" value="AcylCoA_DH/ox_N_sf"/>
</dbReference>
<feature type="domain" description="Acyl-CoA dehydrogenase/oxidase C-terminal" evidence="6">
    <location>
        <begin position="189"/>
        <end position="337"/>
    </location>
</feature>
<reference evidence="9" key="1">
    <citation type="submission" date="2017-08" db="EMBL/GenBank/DDBJ databases">
        <title>Direct submision.</title>
        <authorList>
            <person name="Kim S.-J."/>
            <person name="Rhee S.-K."/>
        </authorList>
    </citation>
    <scope>NUCLEOTIDE SEQUENCE [LARGE SCALE GENOMIC DNA]</scope>
    <source>
        <strain evidence="9">GI5</strain>
    </source>
</reference>
<evidence type="ECO:0000256" key="3">
    <source>
        <dbReference type="ARBA" id="ARBA00022630"/>
    </source>
</evidence>
<dbReference type="Gene3D" id="1.20.140.10">
    <property type="entry name" value="Butyryl-CoA Dehydrogenase, subunit A, domain 3"/>
    <property type="match status" value="1"/>
</dbReference>
<dbReference type="Proteomes" id="UP000235116">
    <property type="component" value="Chromosome"/>
</dbReference>
<dbReference type="Pfam" id="PF02771">
    <property type="entry name" value="Acyl-CoA_dh_N"/>
    <property type="match status" value="1"/>
</dbReference>
<comment type="similarity">
    <text evidence="2">Belongs to the acyl-CoA dehydrogenase family.</text>
</comment>
<keyword evidence="3" id="KW-0285">Flavoprotein</keyword>
<protein>
    <submittedName>
        <fullName evidence="8">Acyl-CoA dehydrogenase</fullName>
    </submittedName>
</protein>
<dbReference type="Pfam" id="PF00441">
    <property type="entry name" value="Acyl-CoA_dh_1"/>
    <property type="match status" value="1"/>
</dbReference>
<dbReference type="GO" id="GO:0003995">
    <property type="term" value="F:acyl-CoA dehydrogenase activity"/>
    <property type="evidence" value="ECO:0007669"/>
    <property type="project" value="TreeGrafter"/>
</dbReference>
<evidence type="ECO:0000259" key="6">
    <source>
        <dbReference type="Pfam" id="PF00441"/>
    </source>
</evidence>
<dbReference type="PANTHER" id="PTHR43884">
    <property type="entry name" value="ACYL-COA DEHYDROGENASE"/>
    <property type="match status" value="1"/>
</dbReference>
<dbReference type="KEGG" id="kak:Kalk_07785"/>
<proteinExistence type="inferred from homology"/>
<evidence type="ECO:0000256" key="1">
    <source>
        <dbReference type="ARBA" id="ARBA00001974"/>
    </source>
</evidence>
<organism evidence="8 9">
    <name type="scientific">Ketobacter alkanivorans</name>
    <dbReference type="NCBI Taxonomy" id="1917421"/>
    <lineage>
        <taxon>Bacteria</taxon>
        <taxon>Pseudomonadati</taxon>
        <taxon>Pseudomonadota</taxon>
        <taxon>Gammaproteobacteria</taxon>
        <taxon>Pseudomonadales</taxon>
        <taxon>Ketobacteraceae</taxon>
        <taxon>Ketobacter</taxon>
    </lineage>
</organism>
<evidence type="ECO:0000259" key="7">
    <source>
        <dbReference type="Pfam" id="PF02771"/>
    </source>
</evidence>
<dbReference type="InterPro" id="IPR036250">
    <property type="entry name" value="AcylCo_DH-like_C"/>
</dbReference>
<gene>
    <name evidence="8" type="ORF">Kalk_07785</name>
</gene>
<dbReference type="SUPFAM" id="SSF47203">
    <property type="entry name" value="Acyl-CoA dehydrogenase C-terminal domain-like"/>
    <property type="match status" value="1"/>
</dbReference>
<keyword evidence="5" id="KW-0560">Oxidoreductase</keyword>
<dbReference type="RefSeq" id="WP_101893656.1">
    <property type="nucleotide sequence ID" value="NZ_CP022684.1"/>
</dbReference>
<dbReference type="PANTHER" id="PTHR43884:SF20">
    <property type="entry name" value="ACYL-COA DEHYDROGENASE FADE28"/>
    <property type="match status" value="1"/>
</dbReference>
<dbReference type="InterPro" id="IPR009075">
    <property type="entry name" value="AcylCo_DH/oxidase_C"/>
</dbReference>
<dbReference type="InterPro" id="IPR013786">
    <property type="entry name" value="AcylCoA_DH/ox_N"/>
</dbReference>
<feature type="domain" description="Acyl-CoA dehydrogenase/oxidase N-terminal" evidence="7">
    <location>
        <begin position="6"/>
        <end position="118"/>
    </location>
</feature>
<evidence type="ECO:0000313" key="9">
    <source>
        <dbReference type="Proteomes" id="UP000235116"/>
    </source>
</evidence>
<evidence type="ECO:0000256" key="4">
    <source>
        <dbReference type="ARBA" id="ARBA00022827"/>
    </source>
</evidence>
<dbReference type="SUPFAM" id="SSF56645">
    <property type="entry name" value="Acyl-CoA dehydrogenase NM domain-like"/>
    <property type="match status" value="1"/>
</dbReference>
<evidence type="ECO:0000313" key="8">
    <source>
        <dbReference type="EMBL" id="AUM12320.1"/>
    </source>
</evidence>
<sequence>MDFTFSEDQLVFCDSVKQFLQKEVTADSLRTGWDSQTGRDEALWQQMVELGLTAMLVPEQFGGLGMSELDFVLLAQECGRVALAEPLVETALVATPLLACQADRDARCATLLEKIATGERRVAVGHAVNPTVSDAHIADYLILPSGNEIHLLERERVSLIPLQSVDPSRRLFKVEWRPEEETLLVNGARGVSAMAATLNRGALGAAAQLIGLAEAMVDMTVQYTTDRFQFGRAIGSNQALKHHMANCAVKTEFAKPALYRAAYTVSQRPVHADFAVSHAKVAAGEAALLAAKNGIQSHGAMGYTWECNLHIWMKRAWALDKFWGHSGFHKNRLHQWLMNPNAKIGADKTFGEQHKI</sequence>
<dbReference type="OrthoDB" id="9769473at2"/>
<keyword evidence="4" id="KW-0274">FAD</keyword>
<dbReference type="Gene3D" id="1.10.540.10">
    <property type="entry name" value="Acyl-CoA dehydrogenase/oxidase, N-terminal domain"/>
    <property type="match status" value="1"/>
</dbReference>
<dbReference type="AlphaFoldDB" id="A0A2K9LJA6"/>
<evidence type="ECO:0000256" key="2">
    <source>
        <dbReference type="ARBA" id="ARBA00009347"/>
    </source>
</evidence>
<name>A0A2K9LJA6_9GAMM</name>
<dbReference type="InterPro" id="IPR009100">
    <property type="entry name" value="AcylCoA_DH/oxidase_NM_dom_sf"/>
</dbReference>
<comment type="cofactor">
    <cofactor evidence="1">
        <name>FAD</name>
        <dbReference type="ChEBI" id="CHEBI:57692"/>
    </cofactor>
</comment>
<dbReference type="EMBL" id="CP022684">
    <property type="protein sequence ID" value="AUM12320.1"/>
    <property type="molecule type" value="Genomic_DNA"/>
</dbReference>
<keyword evidence="9" id="KW-1185">Reference proteome</keyword>
<accession>A0A2K9LJA6</accession>